<organism evidence="1 2">
    <name type="scientific">Dryococelus australis</name>
    <dbReference type="NCBI Taxonomy" id="614101"/>
    <lineage>
        <taxon>Eukaryota</taxon>
        <taxon>Metazoa</taxon>
        <taxon>Ecdysozoa</taxon>
        <taxon>Arthropoda</taxon>
        <taxon>Hexapoda</taxon>
        <taxon>Insecta</taxon>
        <taxon>Pterygota</taxon>
        <taxon>Neoptera</taxon>
        <taxon>Polyneoptera</taxon>
        <taxon>Phasmatodea</taxon>
        <taxon>Verophasmatodea</taxon>
        <taxon>Anareolatae</taxon>
        <taxon>Phasmatidae</taxon>
        <taxon>Eurycanthinae</taxon>
        <taxon>Dryococelus</taxon>
    </lineage>
</organism>
<comment type="caution">
    <text evidence="1">The sequence shown here is derived from an EMBL/GenBank/DDBJ whole genome shotgun (WGS) entry which is preliminary data.</text>
</comment>
<sequence length="306" mass="33824">MVPTSSIWLYTQVPLNVSTNKSLVDSHLGSSRAGMGLPITAAMAFHSNMIQPADHTLYDDQPNASRSLASLPIPHGIYLRTSLHTHVTAGTSASRACRRVRACTVTRLDNVVGLSVSSTARSLVKLAQEREIGKESTMAFVRDPSQHSPGVISRNHRKPISGWPDGELNLVLPNASQVRYHCTTSLSMKRERQDGMKDSICLKSYNLDPWYCAAPGLSWDAMQNFTCCKIHVKANNKYLDDHDKNKESNYLMYLVVGGRIIEPVPRGWPVVVGHLATLQQVTVKTAAWCEDELNHMRASNSHHGAE</sequence>
<keyword evidence="2" id="KW-1185">Reference proteome</keyword>
<protein>
    <submittedName>
        <fullName evidence="1">Uncharacterized protein</fullName>
    </submittedName>
</protein>
<evidence type="ECO:0000313" key="2">
    <source>
        <dbReference type="Proteomes" id="UP001159363"/>
    </source>
</evidence>
<gene>
    <name evidence="1" type="ORF">PR048_032799</name>
</gene>
<dbReference type="Proteomes" id="UP001159363">
    <property type="component" value="Chromosome 15"/>
</dbReference>
<name>A0ABQ9G668_9NEOP</name>
<proteinExistence type="predicted"/>
<reference evidence="1 2" key="1">
    <citation type="submission" date="2023-02" db="EMBL/GenBank/DDBJ databases">
        <title>LHISI_Scaffold_Assembly.</title>
        <authorList>
            <person name="Stuart O.P."/>
            <person name="Cleave R."/>
            <person name="Magrath M.J.L."/>
            <person name="Mikheyev A.S."/>
        </authorList>
    </citation>
    <scope>NUCLEOTIDE SEQUENCE [LARGE SCALE GENOMIC DNA]</scope>
    <source>
        <strain evidence="1">Daus_M_001</strain>
        <tissue evidence="1">Leg muscle</tissue>
    </source>
</reference>
<dbReference type="EMBL" id="JARBHB010000016">
    <property type="protein sequence ID" value="KAJ8866937.1"/>
    <property type="molecule type" value="Genomic_DNA"/>
</dbReference>
<accession>A0ABQ9G668</accession>
<evidence type="ECO:0000313" key="1">
    <source>
        <dbReference type="EMBL" id="KAJ8866937.1"/>
    </source>
</evidence>